<dbReference type="SUPFAM" id="SSF52833">
    <property type="entry name" value="Thioredoxin-like"/>
    <property type="match status" value="1"/>
</dbReference>
<dbReference type="PROSITE" id="PS51352">
    <property type="entry name" value="THIOREDOXIN_2"/>
    <property type="match status" value="1"/>
</dbReference>
<dbReference type="InterPro" id="IPR036249">
    <property type="entry name" value="Thioredoxin-like_sf"/>
</dbReference>
<feature type="signal peptide" evidence="1">
    <location>
        <begin position="1"/>
        <end position="31"/>
    </location>
</feature>
<dbReference type="Proteomes" id="UP000597459">
    <property type="component" value="Unassembled WGS sequence"/>
</dbReference>
<accession>A0A967EAK6</accession>
<dbReference type="Gene3D" id="3.40.30.10">
    <property type="entry name" value="Glutaredoxin"/>
    <property type="match status" value="1"/>
</dbReference>
<keyword evidence="4" id="KW-1185">Reference proteome</keyword>
<protein>
    <submittedName>
        <fullName evidence="3">Thioredoxin domain-containing protein</fullName>
    </submittedName>
</protein>
<proteinExistence type="predicted"/>
<evidence type="ECO:0000259" key="2">
    <source>
        <dbReference type="PROSITE" id="PS51352"/>
    </source>
</evidence>
<dbReference type="AlphaFoldDB" id="A0A967EAK6"/>
<dbReference type="InterPro" id="IPR051470">
    <property type="entry name" value="Thiol:disulfide_interchange"/>
</dbReference>
<evidence type="ECO:0000313" key="3">
    <source>
        <dbReference type="EMBL" id="NHO52463.1"/>
    </source>
</evidence>
<dbReference type="EMBL" id="WOTH01000001">
    <property type="protein sequence ID" value="NHO52463.1"/>
    <property type="molecule type" value="Genomic_DNA"/>
</dbReference>
<sequence length="256" mass="27338">MTRLSFPVLRAAALLSALAATPLLGSLPAHADGSFTPAQRQEIVSIVREALKQDPTILADAVAAMRAKGEAVQQAASLQAVQQNNDKLGRSNTDVVLGNPNGSVTVVEFYDPRCPYCRKVLPIIDQLARDEPDVRIVEKVIPVLGPNSQLEAAALLASARQNAYLKFQKALMTDSETPSLERVRAIATSIGLDADRLERDMKSTDVMTVLSANMDLARKVGVDGTPTFIIGEKTIIPGAVSESDLKKAIAAARQAK</sequence>
<feature type="chain" id="PRO_5037547200" evidence="1">
    <location>
        <begin position="32"/>
        <end position="256"/>
    </location>
</feature>
<evidence type="ECO:0000313" key="4">
    <source>
        <dbReference type="Proteomes" id="UP000597459"/>
    </source>
</evidence>
<dbReference type="InterPro" id="IPR041205">
    <property type="entry name" value="ScsC_N"/>
</dbReference>
<dbReference type="CDD" id="cd03023">
    <property type="entry name" value="DsbA_Com1_like"/>
    <property type="match status" value="1"/>
</dbReference>
<feature type="domain" description="Thioredoxin" evidence="2">
    <location>
        <begin position="67"/>
        <end position="254"/>
    </location>
</feature>
<dbReference type="PANTHER" id="PTHR35272">
    <property type="entry name" value="THIOL:DISULFIDE INTERCHANGE PROTEIN DSBC-RELATED"/>
    <property type="match status" value="1"/>
</dbReference>
<dbReference type="GO" id="GO:0016491">
    <property type="term" value="F:oxidoreductase activity"/>
    <property type="evidence" value="ECO:0007669"/>
    <property type="project" value="InterPro"/>
</dbReference>
<dbReference type="InterPro" id="IPR013766">
    <property type="entry name" value="Thioredoxin_domain"/>
</dbReference>
<reference evidence="3" key="1">
    <citation type="submission" date="2019-11" db="EMBL/GenBank/DDBJ databases">
        <title>Description of new Acetobacter species.</title>
        <authorList>
            <person name="Cleenwerck I."/>
            <person name="Sombolestani A.S."/>
        </authorList>
    </citation>
    <scope>NUCLEOTIDE SEQUENCE</scope>
    <source>
        <strain evidence="3">LMG 1626</strain>
    </source>
</reference>
<dbReference type="RefSeq" id="WP_166312599.1">
    <property type="nucleotide sequence ID" value="NZ_WOTH01000001.1"/>
</dbReference>
<dbReference type="InterPro" id="IPR001853">
    <property type="entry name" value="DSBA-like_thioredoxin_dom"/>
</dbReference>
<organism evidence="3 4">
    <name type="scientific">Acetobacter estunensis</name>
    <dbReference type="NCBI Taxonomy" id="104097"/>
    <lineage>
        <taxon>Bacteria</taxon>
        <taxon>Pseudomonadati</taxon>
        <taxon>Pseudomonadota</taxon>
        <taxon>Alphaproteobacteria</taxon>
        <taxon>Acetobacterales</taxon>
        <taxon>Acetobacteraceae</taxon>
        <taxon>Acetobacter</taxon>
    </lineage>
</organism>
<dbReference type="Pfam" id="PF01323">
    <property type="entry name" value="DSBA"/>
    <property type="match status" value="1"/>
</dbReference>
<comment type="caution">
    <text evidence="3">The sequence shown here is derived from an EMBL/GenBank/DDBJ whole genome shotgun (WGS) entry which is preliminary data.</text>
</comment>
<evidence type="ECO:0000256" key="1">
    <source>
        <dbReference type="SAM" id="SignalP"/>
    </source>
</evidence>
<dbReference type="Pfam" id="PF18312">
    <property type="entry name" value="ScsC_N"/>
    <property type="match status" value="1"/>
</dbReference>
<dbReference type="PANTHER" id="PTHR35272:SF3">
    <property type="entry name" value="THIOL:DISULFIDE INTERCHANGE PROTEIN DSBC"/>
    <property type="match status" value="1"/>
</dbReference>
<gene>
    <name evidence="3" type="ORF">GOB87_00575</name>
</gene>
<name>A0A967EAK6_9PROT</name>
<keyword evidence="1" id="KW-0732">Signal</keyword>